<organism evidence="2 3">
    <name type="scientific">Cytobacillus eiseniae</name>
    <dbReference type="NCBI Taxonomy" id="762947"/>
    <lineage>
        <taxon>Bacteria</taxon>
        <taxon>Bacillati</taxon>
        <taxon>Bacillota</taxon>
        <taxon>Bacilli</taxon>
        <taxon>Bacillales</taxon>
        <taxon>Bacillaceae</taxon>
        <taxon>Cytobacillus</taxon>
    </lineage>
</organism>
<reference evidence="2 3" key="1">
    <citation type="submission" date="2021-03" db="EMBL/GenBank/DDBJ databases">
        <title>Genomic Encyclopedia of Type Strains, Phase IV (KMG-IV): sequencing the most valuable type-strain genomes for metagenomic binning, comparative biology and taxonomic classification.</title>
        <authorList>
            <person name="Goeker M."/>
        </authorList>
    </citation>
    <scope>NUCLEOTIDE SEQUENCE [LARGE SCALE GENOMIC DNA]</scope>
    <source>
        <strain evidence="2 3">DSM 26675</strain>
    </source>
</reference>
<proteinExistence type="predicted"/>
<keyword evidence="1" id="KW-1133">Transmembrane helix</keyword>
<feature type="transmembrane region" description="Helical" evidence="1">
    <location>
        <begin position="135"/>
        <end position="155"/>
    </location>
</feature>
<dbReference type="RefSeq" id="WP_066392078.1">
    <property type="nucleotide sequence ID" value="NZ_JAGIKZ010000033.1"/>
</dbReference>
<name>A0ABS4RJH0_9BACI</name>
<keyword evidence="3" id="KW-1185">Reference proteome</keyword>
<evidence type="ECO:0000313" key="2">
    <source>
        <dbReference type="EMBL" id="MBP2243055.1"/>
    </source>
</evidence>
<feature type="transmembrane region" description="Helical" evidence="1">
    <location>
        <begin position="222"/>
        <end position="244"/>
    </location>
</feature>
<comment type="caution">
    <text evidence="2">The sequence shown here is derived from an EMBL/GenBank/DDBJ whole genome shotgun (WGS) entry which is preliminary data.</text>
</comment>
<gene>
    <name evidence="2" type="ORF">J2Z40_003643</name>
</gene>
<accession>A0ABS4RJH0</accession>
<evidence type="ECO:0000313" key="3">
    <source>
        <dbReference type="Proteomes" id="UP001519293"/>
    </source>
</evidence>
<feature type="transmembrane region" description="Helical" evidence="1">
    <location>
        <begin position="96"/>
        <end position="123"/>
    </location>
</feature>
<feature type="transmembrane region" description="Helical" evidence="1">
    <location>
        <begin position="52"/>
        <end position="75"/>
    </location>
</feature>
<dbReference type="Proteomes" id="UP001519293">
    <property type="component" value="Unassembled WGS sequence"/>
</dbReference>
<sequence>MINYMKSEYYRLLRKKGLHLTGIICFLLIASAAGVLYFTAQSDPNFRYGTSTFFYSNVIASGLLIIIIGLLYNIALTGKDRYLIKQAISFGISRRIIFWSKLILTLSYFLFICIVGICLMILLGDNLLTHEHHAIRHFLMASVNMIPIVLSGFFLVHTLKMLKVGEIFIIIIVSIIFGFLGDLLHLLLRPFTALDELYKYAPDTMLNDNLMSFVNDTPELGFQYWIVGLVISGVSLLIGAKLFAKQNID</sequence>
<feature type="transmembrane region" description="Helical" evidence="1">
    <location>
        <begin position="20"/>
        <end position="40"/>
    </location>
</feature>
<protein>
    <submittedName>
        <fullName evidence="2">ABC-2 type transport system permease protein</fullName>
    </submittedName>
</protein>
<keyword evidence="1" id="KW-0812">Transmembrane</keyword>
<evidence type="ECO:0000256" key="1">
    <source>
        <dbReference type="SAM" id="Phobius"/>
    </source>
</evidence>
<dbReference type="EMBL" id="JAGIKZ010000033">
    <property type="protein sequence ID" value="MBP2243055.1"/>
    <property type="molecule type" value="Genomic_DNA"/>
</dbReference>
<keyword evidence="1" id="KW-0472">Membrane</keyword>
<feature type="transmembrane region" description="Helical" evidence="1">
    <location>
        <begin position="167"/>
        <end position="188"/>
    </location>
</feature>